<dbReference type="RefSeq" id="WP_251497442.1">
    <property type="nucleotide sequence ID" value="NZ_CAJSLV010000085.1"/>
</dbReference>
<keyword evidence="2" id="KW-1185">Reference proteome</keyword>
<dbReference type="Proteomes" id="UP001152519">
    <property type="component" value="Unassembled WGS sequence"/>
</dbReference>
<dbReference type="EMBL" id="CAJSLV010000085">
    <property type="protein sequence ID" value="CAG6397398.1"/>
    <property type="molecule type" value="Genomic_DNA"/>
</dbReference>
<evidence type="ECO:0000313" key="2">
    <source>
        <dbReference type="Proteomes" id="UP001152519"/>
    </source>
</evidence>
<sequence length="64" mass="6647">MVVNVSVILLLFVIAALLMHNKNLKVSHAIICGLLGFCLAGSSLAPTIQSTVASTADLVSTIRP</sequence>
<accession>A0A9W4EAL3</accession>
<dbReference type="AlphaFoldDB" id="A0A9W4EAL3"/>
<evidence type="ECO:0000313" key="1">
    <source>
        <dbReference type="EMBL" id="CAG6397398.1"/>
    </source>
</evidence>
<proteinExistence type="predicted"/>
<comment type="caution">
    <text evidence="1">The sequence shown here is derived from an EMBL/GenBank/DDBJ whole genome shotgun (WGS) entry which is preliminary data.</text>
</comment>
<gene>
    <name evidence="1" type="ORF">SCOCK_530052</name>
</gene>
<protein>
    <submittedName>
        <fullName evidence="1">Uncharacterized protein</fullName>
    </submittedName>
</protein>
<organism evidence="1 2">
    <name type="scientific">Actinacidiphila cocklensis</name>
    <dbReference type="NCBI Taxonomy" id="887465"/>
    <lineage>
        <taxon>Bacteria</taxon>
        <taxon>Bacillati</taxon>
        <taxon>Actinomycetota</taxon>
        <taxon>Actinomycetes</taxon>
        <taxon>Kitasatosporales</taxon>
        <taxon>Streptomycetaceae</taxon>
        <taxon>Actinacidiphila</taxon>
    </lineage>
</organism>
<reference evidence="1" key="1">
    <citation type="submission" date="2021-05" db="EMBL/GenBank/DDBJ databases">
        <authorList>
            <person name="Arsene-Ploetze F."/>
        </authorList>
    </citation>
    <scope>NUCLEOTIDE SEQUENCE</scope>
    <source>
        <strain evidence="1">DSM 42138</strain>
    </source>
</reference>
<name>A0A9W4EAL3_9ACTN</name>